<sequence>MLENLLKFGSTEMTLVLKLAMYLMGLLLIVKHRGKSTHWIYAFMGLGFMFLVYLQNLYFEFLVPLSYDESLFAQIFRFESLMFVLGNIFLLFWVMVHFSSQPTQLATKIHSLVFILLFFVSFGFYALYWLHRRSDAVKFAWNKAYMPALVLLWGVLFFVFRDNVHFFEWDQWLIGALFFLAFTNYVFLLAQKVFEYLEIKPTAKHWIGLLFGSVFYLQFILYRLARAQSGATVAMPQP</sequence>
<evidence type="ECO:0000313" key="3">
    <source>
        <dbReference type="Proteomes" id="UP000219559"/>
    </source>
</evidence>
<feature type="transmembrane region" description="Helical" evidence="1">
    <location>
        <begin position="12"/>
        <end position="30"/>
    </location>
</feature>
<dbReference type="RefSeq" id="WP_097441498.1">
    <property type="nucleotide sequence ID" value="NZ_NBWU01000001.1"/>
</dbReference>
<keyword evidence="1" id="KW-0812">Transmembrane</keyword>
<dbReference type="Proteomes" id="UP000219559">
    <property type="component" value="Unassembled WGS sequence"/>
</dbReference>
<feature type="transmembrane region" description="Helical" evidence="1">
    <location>
        <begin position="143"/>
        <end position="160"/>
    </location>
</feature>
<comment type="caution">
    <text evidence="2">The sequence shown here is derived from an EMBL/GenBank/DDBJ whole genome shotgun (WGS) entry which is preliminary data.</text>
</comment>
<reference evidence="2 3" key="1">
    <citation type="submission" date="2017-04" db="EMBL/GenBank/DDBJ databases">
        <title>A new member of the family Flavobacteriaceae isolated from ascidians.</title>
        <authorList>
            <person name="Chen L."/>
        </authorList>
    </citation>
    <scope>NUCLEOTIDE SEQUENCE [LARGE SCALE GENOMIC DNA]</scope>
    <source>
        <strain evidence="2 3">HQA918</strain>
    </source>
</reference>
<feature type="transmembrane region" description="Helical" evidence="1">
    <location>
        <begin position="111"/>
        <end position="131"/>
    </location>
</feature>
<evidence type="ECO:0000256" key="1">
    <source>
        <dbReference type="SAM" id="Phobius"/>
    </source>
</evidence>
<feature type="transmembrane region" description="Helical" evidence="1">
    <location>
        <begin position="172"/>
        <end position="194"/>
    </location>
</feature>
<keyword evidence="1" id="KW-0472">Membrane</keyword>
<accession>A0A2A4GBZ5</accession>
<protein>
    <submittedName>
        <fullName evidence="2">Uncharacterized protein</fullName>
    </submittedName>
</protein>
<name>A0A2A4GBZ5_9FLAO</name>
<feature type="transmembrane region" description="Helical" evidence="1">
    <location>
        <begin position="39"/>
        <end position="58"/>
    </location>
</feature>
<dbReference type="AlphaFoldDB" id="A0A2A4GBZ5"/>
<gene>
    <name evidence="2" type="ORF">B7P33_01330</name>
</gene>
<proteinExistence type="predicted"/>
<dbReference type="EMBL" id="NBWU01000001">
    <property type="protein sequence ID" value="PCE65973.1"/>
    <property type="molecule type" value="Genomic_DNA"/>
</dbReference>
<organism evidence="2 3">
    <name type="scientific">Sediminicola luteus</name>
    <dbReference type="NCBI Taxonomy" id="319238"/>
    <lineage>
        <taxon>Bacteria</taxon>
        <taxon>Pseudomonadati</taxon>
        <taxon>Bacteroidota</taxon>
        <taxon>Flavobacteriia</taxon>
        <taxon>Flavobacteriales</taxon>
        <taxon>Flavobacteriaceae</taxon>
        <taxon>Sediminicola</taxon>
    </lineage>
</organism>
<keyword evidence="1" id="KW-1133">Transmembrane helix</keyword>
<feature type="transmembrane region" description="Helical" evidence="1">
    <location>
        <begin position="78"/>
        <end position="99"/>
    </location>
</feature>
<evidence type="ECO:0000313" key="2">
    <source>
        <dbReference type="EMBL" id="PCE65973.1"/>
    </source>
</evidence>
<keyword evidence="3" id="KW-1185">Reference proteome</keyword>
<feature type="transmembrane region" description="Helical" evidence="1">
    <location>
        <begin position="206"/>
        <end position="225"/>
    </location>
</feature>